<reference evidence="1" key="1">
    <citation type="submission" date="2018-05" db="EMBL/GenBank/DDBJ databases">
        <authorList>
            <person name="Lanie J.A."/>
            <person name="Ng W.-L."/>
            <person name="Kazmierczak K.M."/>
            <person name="Andrzejewski T.M."/>
            <person name="Davidsen T.M."/>
            <person name="Wayne K.J."/>
            <person name="Tettelin H."/>
            <person name="Glass J.I."/>
            <person name="Rusch D."/>
            <person name="Podicherti R."/>
            <person name="Tsui H.-C.T."/>
            <person name="Winkler M.E."/>
        </authorList>
    </citation>
    <scope>NUCLEOTIDE SEQUENCE</scope>
</reference>
<proteinExistence type="predicted"/>
<organism evidence="1">
    <name type="scientific">marine metagenome</name>
    <dbReference type="NCBI Taxonomy" id="408172"/>
    <lineage>
        <taxon>unclassified sequences</taxon>
        <taxon>metagenomes</taxon>
        <taxon>ecological metagenomes</taxon>
    </lineage>
</organism>
<name>A0A381Z5W8_9ZZZZ</name>
<evidence type="ECO:0000313" key="1">
    <source>
        <dbReference type="EMBL" id="SVA84630.1"/>
    </source>
</evidence>
<protein>
    <submittedName>
        <fullName evidence="1">Uncharacterized protein</fullName>
    </submittedName>
</protein>
<dbReference type="AlphaFoldDB" id="A0A381Z5W8"/>
<sequence>MNKPKYYQAVLRRPDEYRLGKQL</sequence>
<dbReference type="EMBL" id="UINC01020068">
    <property type="protein sequence ID" value="SVA84630.1"/>
    <property type="molecule type" value="Genomic_DNA"/>
</dbReference>
<gene>
    <name evidence="1" type="ORF">METZ01_LOCUS137484</name>
</gene>
<accession>A0A381Z5W8</accession>